<gene>
    <name evidence="2" type="ORF">ABB37_07588</name>
</gene>
<keyword evidence="1" id="KW-0472">Membrane</keyword>
<keyword evidence="3" id="KW-1185">Reference proteome</keyword>
<evidence type="ECO:0000313" key="2">
    <source>
        <dbReference type="EMBL" id="KPA76765.1"/>
    </source>
</evidence>
<sequence length="127" mass="14723">MAALLCLRQPPFIIIIIIIIKFSSLFLHKSSRNKYLQFSFSFLSPIGFGQEESAPAATSAINPPIRSTPFQAPLFPPSLKIYMFFIFSFRLVREYIRVFFPSPFFCPSRIVRLLCRSTHFHAQKRES</sequence>
<protein>
    <submittedName>
        <fullName evidence="2">Uncharacterized protein</fullName>
    </submittedName>
</protein>
<dbReference type="GeneID" id="26907873"/>
<dbReference type="RefSeq" id="XP_015655203.1">
    <property type="nucleotide sequence ID" value="XM_015806281.1"/>
</dbReference>
<dbReference type="EMBL" id="LGTL01000019">
    <property type="protein sequence ID" value="KPA76763.1"/>
    <property type="molecule type" value="Genomic_DNA"/>
</dbReference>
<dbReference type="AlphaFoldDB" id="A0A0M9FV83"/>
<keyword evidence="1" id="KW-1133">Transmembrane helix</keyword>
<evidence type="ECO:0000256" key="1">
    <source>
        <dbReference type="SAM" id="Phobius"/>
    </source>
</evidence>
<feature type="transmembrane region" description="Helical" evidence="1">
    <location>
        <begin position="12"/>
        <end position="28"/>
    </location>
</feature>
<comment type="caution">
    <text evidence="2">The sequence shown here is derived from an EMBL/GenBank/DDBJ whole genome shotgun (WGS) entry which is preliminary data.</text>
</comment>
<name>A0A0M9FV83_LEPPY</name>
<reference evidence="2 3" key="1">
    <citation type="submission" date="2015-07" db="EMBL/GenBank/DDBJ databases">
        <title>High-quality genome of monoxenous trypanosomatid Leptomonas pyrrhocoris.</title>
        <authorList>
            <person name="Flegontov P."/>
            <person name="Butenko A."/>
            <person name="Firsov S."/>
            <person name="Vlcek C."/>
            <person name="Logacheva M.D."/>
            <person name="Field M."/>
            <person name="Filatov D."/>
            <person name="Flegontova O."/>
            <person name="Gerasimov E."/>
            <person name="Jackson A.P."/>
            <person name="Kelly S."/>
            <person name="Opperdoes F."/>
            <person name="O'Reilly A."/>
            <person name="Votypka J."/>
            <person name="Yurchenko V."/>
            <person name="Lukes J."/>
        </authorList>
    </citation>
    <scope>NUCLEOTIDE SEQUENCE [LARGE SCALE GENOMIC DNA]</scope>
    <source>
        <strain evidence="2">H10</strain>
    </source>
</reference>
<dbReference type="VEuPathDB" id="TriTrypDB:LpyrH10_19_1390"/>
<dbReference type="EMBL" id="LGTL01000019">
    <property type="protein sequence ID" value="KPA76764.1"/>
    <property type="molecule type" value="Genomic_DNA"/>
</dbReference>
<dbReference type="RefSeq" id="XP_015655204.1">
    <property type="nucleotide sequence ID" value="XM_015806282.1"/>
</dbReference>
<organism evidence="2 3">
    <name type="scientific">Leptomonas pyrrhocoris</name>
    <name type="common">Firebug parasite</name>
    <dbReference type="NCBI Taxonomy" id="157538"/>
    <lineage>
        <taxon>Eukaryota</taxon>
        <taxon>Discoba</taxon>
        <taxon>Euglenozoa</taxon>
        <taxon>Kinetoplastea</taxon>
        <taxon>Metakinetoplastina</taxon>
        <taxon>Trypanosomatida</taxon>
        <taxon>Trypanosomatidae</taxon>
        <taxon>Leishmaniinae</taxon>
        <taxon>Leptomonas</taxon>
    </lineage>
</organism>
<evidence type="ECO:0000313" key="3">
    <source>
        <dbReference type="Proteomes" id="UP000037923"/>
    </source>
</evidence>
<dbReference type="Proteomes" id="UP000037923">
    <property type="component" value="Unassembled WGS sequence"/>
</dbReference>
<dbReference type="RefSeq" id="XP_015655202.1">
    <property type="nucleotide sequence ID" value="XM_015806280.1"/>
</dbReference>
<keyword evidence="1" id="KW-0812">Transmembrane</keyword>
<dbReference type="EMBL" id="LGTL01000019">
    <property type="protein sequence ID" value="KPA76765.1"/>
    <property type="molecule type" value="Genomic_DNA"/>
</dbReference>
<proteinExistence type="predicted"/>
<accession>A0A0M9FV83</accession>